<feature type="compositionally biased region" description="Low complexity" evidence="1">
    <location>
        <begin position="132"/>
        <end position="141"/>
    </location>
</feature>
<protein>
    <submittedName>
        <fullName evidence="2">Uncharacterized protein</fullName>
    </submittedName>
</protein>
<feature type="region of interest" description="Disordered" evidence="1">
    <location>
        <begin position="106"/>
        <end position="291"/>
    </location>
</feature>
<dbReference type="AlphaFoldDB" id="A0A8T1W8N6"/>
<evidence type="ECO:0000256" key="1">
    <source>
        <dbReference type="SAM" id="MobiDB-lite"/>
    </source>
</evidence>
<evidence type="ECO:0000313" key="3">
    <source>
        <dbReference type="Proteomes" id="UP000694044"/>
    </source>
</evidence>
<keyword evidence="3" id="KW-1185">Reference proteome</keyword>
<sequence length="316" mass="33436">MPAPHEGRPALGLDPLHSPGSHPPEQQQQPIGTLALRAEAAGPTFRQNQAPHDAADPMAKTKRRMFSTPLLRRSATASSAAAASAASRIKNNLSTVSKLPTALKRNSANSGSAVPVASDGKASVDRAPTVPSLSRSSTESSVTKEETKAASSHGRMFGIPSLMRIRTGSKEKTHSKPMSSPVYSASSCALDSPEAKSRRSYSGGNNSSETEASNDDEVHETARQHQSSAISTASRFVMGMPTLLRRAVSNNHTPPSADAPAATQKKSPDTSANSTPRGESPEDDLEENDRHSLLLMLQVPEARYSQIPLMAASEAW</sequence>
<accession>A0A8T1W8N6</accession>
<organism evidence="2 3">
    <name type="scientific">Phytophthora pseudosyringae</name>
    <dbReference type="NCBI Taxonomy" id="221518"/>
    <lineage>
        <taxon>Eukaryota</taxon>
        <taxon>Sar</taxon>
        <taxon>Stramenopiles</taxon>
        <taxon>Oomycota</taxon>
        <taxon>Peronosporomycetes</taxon>
        <taxon>Peronosporales</taxon>
        <taxon>Peronosporaceae</taxon>
        <taxon>Phytophthora</taxon>
    </lineage>
</organism>
<dbReference type="OrthoDB" id="167559at2759"/>
<dbReference type="EMBL" id="JAGDFM010000058">
    <property type="protein sequence ID" value="KAG7388550.1"/>
    <property type="molecule type" value="Genomic_DNA"/>
</dbReference>
<comment type="caution">
    <text evidence="2">The sequence shown here is derived from an EMBL/GenBank/DDBJ whole genome shotgun (WGS) entry which is preliminary data.</text>
</comment>
<feature type="region of interest" description="Disordered" evidence="1">
    <location>
        <begin position="1"/>
        <end position="78"/>
    </location>
</feature>
<proteinExistence type="predicted"/>
<feature type="compositionally biased region" description="Polar residues" evidence="1">
    <location>
        <begin position="224"/>
        <end position="234"/>
    </location>
</feature>
<name>A0A8T1W8N6_9STRA</name>
<reference evidence="2" key="1">
    <citation type="submission" date="2021-02" db="EMBL/GenBank/DDBJ databases">
        <authorList>
            <person name="Palmer J.M."/>
        </authorList>
    </citation>
    <scope>NUCLEOTIDE SEQUENCE</scope>
    <source>
        <strain evidence="2">SCRP734</strain>
    </source>
</reference>
<dbReference type="Proteomes" id="UP000694044">
    <property type="component" value="Unassembled WGS sequence"/>
</dbReference>
<evidence type="ECO:0000313" key="2">
    <source>
        <dbReference type="EMBL" id="KAG7388550.1"/>
    </source>
</evidence>
<feature type="compositionally biased region" description="Polar residues" evidence="1">
    <location>
        <begin position="176"/>
        <end position="189"/>
    </location>
</feature>
<gene>
    <name evidence="2" type="ORF">PHYPSEUDO_012187</name>
</gene>